<proteinExistence type="predicted"/>
<reference evidence="2 3" key="1">
    <citation type="submission" date="2020-04" db="EMBL/GenBank/DDBJ databases">
        <authorList>
            <person name="Alioto T."/>
            <person name="Alioto T."/>
            <person name="Gomez Garrido J."/>
        </authorList>
    </citation>
    <scope>NUCLEOTIDE SEQUENCE [LARGE SCALE GENOMIC DNA]</scope>
</reference>
<dbReference type="CDD" id="cd18186">
    <property type="entry name" value="BTB_POZ_ZBTB_KLHL-like"/>
    <property type="match status" value="1"/>
</dbReference>
<evidence type="ECO:0000313" key="3">
    <source>
        <dbReference type="Proteomes" id="UP000494165"/>
    </source>
</evidence>
<dbReference type="PROSITE" id="PS50097">
    <property type="entry name" value="BTB"/>
    <property type="match status" value="1"/>
</dbReference>
<feature type="domain" description="BTB" evidence="1">
    <location>
        <begin position="25"/>
        <end position="96"/>
    </location>
</feature>
<dbReference type="EMBL" id="CADEPI010000086">
    <property type="protein sequence ID" value="CAB3373532.1"/>
    <property type="molecule type" value="Genomic_DNA"/>
</dbReference>
<dbReference type="Proteomes" id="UP000494165">
    <property type="component" value="Unassembled WGS sequence"/>
</dbReference>
<dbReference type="Pfam" id="PF00651">
    <property type="entry name" value="BTB"/>
    <property type="match status" value="1"/>
</dbReference>
<dbReference type="SUPFAM" id="SSF54695">
    <property type="entry name" value="POZ domain"/>
    <property type="match status" value="1"/>
</dbReference>
<dbReference type="Gene3D" id="3.30.710.10">
    <property type="entry name" value="Potassium Channel Kv1.1, Chain A"/>
    <property type="match status" value="1"/>
</dbReference>
<protein>
    <recommendedName>
        <fullName evidence="1">BTB domain-containing protein</fullName>
    </recommendedName>
</protein>
<name>A0A8S1CZZ2_9INSE</name>
<evidence type="ECO:0000259" key="1">
    <source>
        <dbReference type="PROSITE" id="PS50097"/>
    </source>
</evidence>
<dbReference type="AlphaFoldDB" id="A0A8S1CZZ2"/>
<comment type="caution">
    <text evidence="2">The sequence shown here is derived from an EMBL/GenBank/DDBJ whole genome shotgun (WGS) entry which is preliminary data.</text>
</comment>
<dbReference type="PANTHER" id="PTHR24410">
    <property type="entry name" value="HL07962P-RELATED"/>
    <property type="match status" value="1"/>
</dbReference>
<accession>A0A8S1CZZ2</accession>
<keyword evidence="3" id="KW-1185">Reference proteome</keyword>
<gene>
    <name evidence="2" type="ORF">CLODIP_2_CD15176</name>
</gene>
<sequence>MIRGTESCFQHLHFMSNLFRSGKDYDCSFKVGTKVFRCHKQIFSWASPPFKAMLQSTKFKEACNNPDEIIDLTDISEEAFEFFLEYLYERTVEFPSLRIAVEAHFFAHVWNVECLEKIAEHYLDQIQPGEYCNLYILSKRVGNVIIRQRIKEKICLKFERVVESPMWRNQPDKSCEILIDVLSDSDCKFNIRSEMQFAEAVVELKVKDRAIIGKIIRLIRFYTVDCKDFINFIRKHPLLSPDILTIPEAQSIAMSIAQKEPLLPAGFSHITESRKAMKERHDVCWKYQTIEKITPNIETTLTFWVEDDVYLLEIYLDSLKCNRKTIYNYEVLLMSGEQILSTTIFRGFPMDHTRKYTNENQQYCIELNYPILLKAEVPYKLVVSNRLDEGFKMTLRASIRNRKKAWKSSVTNIHFIGSNKTGEIFGLSLALPHNQ</sequence>
<dbReference type="SMART" id="SM00225">
    <property type="entry name" value="BTB"/>
    <property type="match status" value="1"/>
</dbReference>
<dbReference type="InterPro" id="IPR051481">
    <property type="entry name" value="BTB-POZ/Galectin-3-binding"/>
</dbReference>
<dbReference type="PANTHER" id="PTHR24410:SF23">
    <property type="entry name" value="BTB DOMAIN-CONTAINING PROTEIN-RELATED"/>
    <property type="match status" value="1"/>
</dbReference>
<organism evidence="2 3">
    <name type="scientific">Cloeon dipterum</name>
    <dbReference type="NCBI Taxonomy" id="197152"/>
    <lineage>
        <taxon>Eukaryota</taxon>
        <taxon>Metazoa</taxon>
        <taxon>Ecdysozoa</taxon>
        <taxon>Arthropoda</taxon>
        <taxon>Hexapoda</taxon>
        <taxon>Insecta</taxon>
        <taxon>Pterygota</taxon>
        <taxon>Palaeoptera</taxon>
        <taxon>Ephemeroptera</taxon>
        <taxon>Pisciforma</taxon>
        <taxon>Baetidae</taxon>
        <taxon>Cloeon</taxon>
    </lineage>
</organism>
<evidence type="ECO:0000313" key="2">
    <source>
        <dbReference type="EMBL" id="CAB3373532.1"/>
    </source>
</evidence>
<dbReference type="InterPro" id="IPR000210">
    <property type="entry name" value="BTB/POZ_dom"/>
</dbReference>
<dbReference type="InterPro" id="IPR011333">
    <property type="entry name" value="SKP1/BTB/POZ_sf"/>
</dbReference>